<proteinExistence type="predicted"/>
<dbReference type="Proteomes" id="UP000287651">
    <property type="component" value="Unassembled WGS sequence"/>
</dbReference>
<dbReference type="AlphaFoldDB" id="A0A427ACN7"/>
<reference evidence="2 3" key="1">
    <citation type="journal article" date="2014" name="Agronomy (Basel)">
        <title>A Draft Genome Sequence for Ensete ventricosum, the Drought-Tolerant Tree Against Hunger.</title>
        <authorList>
            <person name="Harrison J."/>
            <person name="Moore K.A."/>
            <person name="Paszkiewicz K."/>
            <person name="Jones T."/>
            <person name="Grant M."/>
            <person name="Ambacheew D."/>
            <person name="Muzemil S."/>
            <person name="Studholme D.J."/>
        </authorList>
    </citation>
    <scope>NUCLEOTIDE SEQUENCE [LARGE SCALE GENOMIC DNA]</scope>
</reference>
<evidence type="ECO:0000256" key="1">
    <source>
        <dbReference type="SAM" id="Phobius"/>
    </source>
</evidence>
<sequence>MPITQRDPGERGNLQFLLVAVLVAVFHAAERRIFRRERRVWLLFFRGKKHQRMLGLLRWPQNQSGSVHVHLWFLSVKPTTPILTRCQGNRCVVNRSEGLTAVDFGGGDAVTVGAIDRSKRQREKRCGRRFIIV</sequence>
<keyword evidence="1" id="KW-0472">Membrane</keyword>
<name>A0A427ACN7_ENSVE</name>
<evidence type="ECO:0000313" key="2">
    <source>
        <dbReference type="EMBL" id="RRT73999.1"/>
    </source>
</evidence>
<protein>
    <submittedName>
        <fullName evidence="2">Uncharacterized protein</fullName>
    </submittedName>
</protein>
<comment type="caution">
    <text evidence="2">The sequence shown here is derived from an EMBL/GenBank/DDBJ whole genome shotgun (WGS) entry which is preliminary data.</text>
</comment>
<gene>
    <name evidence="2" type="ORF">B296_00015304</name>
</gene>
<accession>A0A427ACN7</accession>
<keyword evidence="1" id="KW-0812">Transmembrane</keyword>
<evidence type="ECO:0000313" key="3">
    <source>
        <dbReference type="Proteomes" id="UP000287651"/>
    </source>
</evidence>
<organism evidence="2 3">
    <name type="scientific">Ensete ventricosum</name>
    <name type="common">Abyssinian banana</name>
    <name type="synonym">Musa ensete</name>
    <dbReference type="NCBI Taxonomy" id="4639"/>
    <lineage>
        <taxon>Eukaryota</taxon>
        <taxon>Viridiplantae</taxon>
        <taxon>Streptophyta</taxon>
        <taxon>Embryophyta</taxon>
        <taxon>Tracheophyta</taxon>
        <taxon>Spermatophyta</taxon>
        <taxon>Magnoliopsida</taxon>
        <taxon>Liliopsida</taxon>
        <taxon>Zingiberales</taxon>
        <taxon>Musaceae</taxon>
        <taxon>Ensete</taxon>
    </lineage>
</organism>
<feature type="transmembrane region" description="Helical" evidence="1">
    <location>
        <begin position="12"/>
        <end position="29"/>
    </location>
</feature>
<dbReference type="EMBL" id="AMZH03002909">
    <property type="protein sequence ID" value="RRT73999.1"/>
    <property type="molecule type" value="Genomic_DNA"/>
</dbReference>
<keyword evidence="1" id="KW-1133">Transmembrane helix</keyword>